<dbReference type="InterPro" id="IPR052723">
    <property type="entry name" value="Acyl-CoA_thioesterase_PaaI"/>
</dbReference>
<evidence type="ECO:0000313" key="4">
    <source>
        <dbReference type="Proteomes" id="UP001437460"/>
    </source>
</evidence>
<dbReference type="Gene3D" id="3.10.129.10">
    <property type="entry name" value="Hotdog Thioesterase"/>
    <property type="match status" value="1"/>
</dbReference>
<keyword evidence="1 3" id="KW-0378">Hydrolase</keyword>
<gene>
    <name evidence="3" type="ORF">WMO41_11450</name>
</gene>
<keyword evidence="4" id="KW-1185">Reference proteome</keyword>
<dbReference type="GO" id="GO:0016787">
    <property type="term" value="F:hydrolase activity"/>
    <property type="evidence" value="ECO:0007669"/>
    <property type="project" value="UniProtKB-KW"/>
</dbReference>
<name>A0ABV1HP47_9FIRM</name>
<dbReference type="InterPro" id="IPR003736">
    <property type="entry name" value="PAAI_dom"/>
</dbReference>
<dbReference type="RefSeq" id="WP_349229858.1">
    <property type="nucleotide sequence ID" value="NZ_JBBMFJ010000024.1"/>
</dbReference>
<proteinExistence type="predicted"/>
<dbReference type="InterPro" id="IPR029069">
    <property type="entry name" value="HotDog_dom_sf"/>
</dbReference>
<dbReference type="Proteomes" id="UP001437460">
    <property type="component" value="Unassembled WGS sequence"/>
</dbReference>
<protein>
    <submittedName>
        <fullName evidence="3">PaaI family thioesterase</fullName>
        <ecNumber evidence="3">3.1.2.-</ecNumber>
    </submittedName>
</protein>
<dbReference type="PANTHER" id="PTHR42856:SF1">
    <property type="entry name" value="ACYL-COENZYME A THIOESTERASE PAAI"/>
    <property type="match status" value="1"/>
</dbReference>
<evidence type="ECO:0000256" key="1">
    <source>
        <dbReference type="ARBA" id="ARBA00022801"/>
    </source>
</evidence>
<dbReference type="SUPFAM" id="SSF54637">
    <property type="entry name" value="Thioesterase/thiol ester dehydrase-isomerase"/>
    <property type="match status" value="1"/>
</dbReference>
<dbReference type="EMBL" id="JBBMFJ010000024">
    <property type="protein sequence ID" value="MEQ2563768.1"/>
    <property type="molecule type" value="Genomic_DNA"/>
</dbReference>
<evidence type="ECO:0000313" key="3">
    <source>
        <dbReference type="EMBL" id="MEQ2563768.1"/>
    </source>
</evidence>
<dbReference type="Pfam" id="PF03061">
    <property type="entry name" value="4HBT"/>
    <property type="match status" value="1"/>
</dbReference>
<dbReference type="PANTHER" id="PTHR42856">
    <property type="entry name" value="ACYL-COENZYME A THIOESTERASE PAAI"/>
    <property type="match status" value="1"/>
</dbReference>
<evidence type="ECO:0000259" key="2">
    <source>
        <dbReference type="Pfam" id="PF03061"/>
    </source>
</evidence>
<reference evidence="3 4" key="1">
    <citation type="submission" date="2024-03" db="EMBL/GenBank/DDBJ databases">
        <title>Human intestinal bacterial collection.</title>
        <authorList>
            <person name="Pauvert C."/>
            <person name="Hitch T.C.A."/>
            <person name="Clavel T."/>
        </authorList>
    </citation>
    <scope>NUCLEOTIDE SEQUENCE [LARGE SCALE GENOMIC DNA]</scope>
    <source>
        <strain evidence="3 4">CLA-AP-H27</strain>
    </source>
</reference>
<dbReference type="CDD" id="cd03443">
    <property type="entry name" value="PaaI_thioesterase"/>
    <property type="match status" value="1"/>
</dbReference>
<organism evidence="3 4">
    <name type="scientific">Ventrimonas faecis</name>
    <dbReference type="NCBI Taxonomy" id="3133170"/>
    <lineage>
        <taxon>Bacteria</taxon>
        <taxon>Bacillati</taxon>
        <taxon>Bacillota</taxon>
        <taxon>Clostridia</taxon>
        <taxon>Lachnospirales</taxon>
        <taxon>Lachnospiraceae</taxon>
        <taxon>Ventrimonas</taxon>
    </lineage>
</organism>
<dbReference type="EC" id="3.1.2.-" evidence="3"/>
<accession>A0ABV1HP47</accession>
<dbReference type="NCBIfam" id="TIGR00369">
    <property type="entry name" value="unchar_dom_1"/>
    <property type="match status" value="1"/>
</dbReference>
<dbReference type="InterPro" id="IPR006683">
    <property type="entry name" value="Thioestr_dom"/>
</dbReference>
<comment type="caution">
    <text evidence="3">The sequence shown here is derived from an EMBL/GenBank/DDBJ whole genome shotgun (WGS) entry which is preliminary data.</text>
</comment>
<sequence length="134" mass="14653">MITRPEIMEGIRRHIQRIGGQENLKILEIEPGHARLSIEVAEEALNLYGNAHGGFLFSLCDIAAGMCTYAYEVTNVTQCAGINFVRGVNGGTIYVESNIVHKGKHTAVCRVDITGEEGELLVTGNFTMFLGKEI</sequence>
<feature type="domain" description="Thioesterase" evidence="2">
    <location>
        <begin position="48"/>
        <end position="120"/>
    </location>
</feature>